<organism evidence="2 3">
    <name type="scientific">Geranomyces variabilis</name>
    <dbReference type="NCBI Taxonomy" id="109894"/>
    <lineage>
        <taxon>Eukaryota</taxon>
        <taxon>Fungi</taxon>
        <taxon>Fungi incertae sedis</taxon>
        <taxon>Chytridiomycota</taxon>
        <taxon>Chytridiomycota incertae sedis</taxon>
        <taxon>Chytridiomycetes</taxon>
        <taxon>Spizellomycetales</taxon>
        <taxon>Powellomycetaceae</taxon>
        <taxon>Geranomyces</taxon>
    </lineage>
</organism>
<dbReference type="AlphaFoldDB" id="A0AAD5XU42"/>
<proteinExistence type="predicted"/>
<keyword evidence="1" id="KW-0677">Repeat</keyword>
<evidence type="ECO:0008006" key="4">
    <source>
        <dbReference type="Google" id="ProtNLM"/>
    </source>
</evidence>
<dbReference type="SMART" id="SM00671">
    <property type="entry name" value="SEL1"/>
    <property type="match status" value="7"/>
</dbReference>
<dbReference type="InterPro" id="IPR006597">
    <property type="entry name" value="Sel1-like"/>
</dbReference>
<dbReference type="Proteomes" id="UP001212152">
    <property type="component" value="Unassembled WGS sequence"/>
</dbReference>
<name>A0AAD5XU42_9FUNG</name>
<keyword evidence="3" id="KW-1185">Reference proteome</keyword>
<evidence type="ECO:0000313" key="2">
    <source>
        <dbReference type="EMBL" id="KAJ3183923.1"/>
    </source>
</evidence>
<dbReference type="InterPro" id="IPR011990">
    <property type="entry name" value="TPR-like_helical_dom_sf"/>
</dbReference>
<gene>
    <name evidence="2" type="ORF">HDU87_006041</name>
</gene>
<reference evidence="2" key="1">
    <citation type="submission" date="2020-05" db="EMBL/GenBank/DDBJ databases">
        <title>Phylogenomic resolution of chytrid fungi.</title>
        <authorList>
            <person name="Stajich J.E."/>
            <person name="Amses K."/>
            <person name="Simmons R."/>
            <person name="Seto K."/>
            <person name="Myers J."/>
            <person name="Bonds A."/>
            <person name="Quandt C.A."/>
            <person name="Barry K."/>
            <person name="Liu P."/>
            <person name="Grigoriev I."/>
            <person name="Longcore J.E."/>
            <person name="James T.Y."/>
        </authorList>
    </citation>
    <scope>NUCLEOTIDE SEQUENCE</scope>
    <source>
        <strain evidence="2">JEL0379</strain>
    </source>
</reference>
<accession>A0AAD5XU42</accession>
<dbReference type="PANTHER" id="PTHR46430">
    <property type="entry name" value="PROTEIN SKT5-RELATED"/>
    <property type="match status" value="1"/>
</dbReference>
<dbReference type="EMBL" id="JADGJQ010000005">
    <property type="protein sequence ID" value="KAJ3183923.1"/>
    <property type="molecule type" value="Genomic_DNA"/>
</dbReference>
<sequence>MTSSDDGDADGLDGSASISRLRLTTADGHPSAFSSFSHSSSDRLQTQIRIIETIDQLKHEASLATSRLTQGTGTEEDAAAARFTYAKYLVENIRHLEAGQKVHLDEGMGLLKALSREGHADAQFMYASLLITGVPGSQTRHRPDYEQAFPLYLLAAKQGHADACYHAALCYEHGRGTGAPPDPISAVKKFRKAAIAHHPGAMYRLGMILATGELGQHRNITASVKWLNLSARFATAKHPHALYQLALLHENDPLSLNGRADPDKALELLRRAADLGHVLSQVRLGHLYQFGDLGAPVDPGSSIRYYSLAAQKGSAEAMYELSAWHFTGAEDPVDGSVILPPNDQEAYIWARKAAEKGLPKAEYAVGFYTESAVGVPQDMDEALGWYTIAATHGDDHAIARLKGSDPTSPADPRILAAVADVDGGGDINSSSSSGVHCDSHAGKMRREGLNRLYTVRAYKRLKNTVLERRNLRKAGGL</sequence>
<comment type="caution">
    <text evidence="2">The sequence shown here is derived from an EMBL/GenBank/DDBJ whole genome shotgun (WGS) entry which is preliminary data.</text>
</comment>
<dbReference type="Pfam" id="PF08238">
    <property type="entry name" value="Sel1"/>
    <property type="match status" value="7"/>
</dbReference>
<evidence type="ECO:0000256" key="1">
    <source>
        <dbReference type="ARBA" id="ARBA00022737"/>
    </source>
</evidence>
<dbReference type="PANTHER" id="PTHR46430:SF1">
    <property type="entry name" value="CHITIN SYNTHASE REGULATOR SKT5-RELATED"/>
    <property type="match status" value="1"/>
</dbReference>
<dbReference type="InterPro" id="IPR051726">
    <property type="entry name" value="Chitin_Synth_Reg"/>
</dbReference>
<dbReference type="SUPFAM" id="SSF81901">
    <property type="entry name" value="HCP-like"/>
    <property type="match status" value="1"/>
</dbReference>
<protein>
    <recommendedName>
        <fullName evidence="4">HCP-like protein</fullName>
    </recommendedName>
</protein>
<evidence type="ECO:0000313" key="3">
    <source>
        <dbReference type="Proteomes" id="UP001212152"/>
    </source>
</evidence>
<dbReference type="Gene3D" id="1.25.40.10">
    <property type="entry name" value="Tetratricopeptide repeat domain"/>
    <property type="match status" value="2"/>
</dbReference>